<feature type="domain" description="PAS" evidence="8">
    <location>
        <begin position="72"/>
        <end position="115"/>
    </location>
</feature>
<dbReference type="InterPro" id="IPR013656">
    <property type="entry name" value="PAS_4"/>
</dbReference>
<evidence type="ECO:0000256" key="2">
    <source>
        <dbReference type="ARBA" id="ARBA00012438"/>
    </source>
</evidence>
<dbReference type="Gene3D" id="1.10.287.130">
    <property type="match status" value="1"/>
</dbReference>
<evidence type="ECO:0000256" key="3">
    <source>
        <dbReference type="ARBA" id="ARBA00022553"/>
    </source>
</evidence>
<dbReference type="SUPFAM" id="SSF55785">
    <property type="entry name" value="PYP-like sensor domain (PAS domain)"/>
    <property type="match status" value="3"/>
</dbReference>
<dbReference type="EMBL" id="PGFJ01000001">
    <property type="protein sequence ID" value="PJJ84950.1"/>
    <property type="molecule type" value="Genomic_DNA"/>
</dbReference>
<dbReference type="PANTHER" id="PTHR43304:SF1">
    <property type="entry name" value="PAC DOMAIN-CONTAINING PROTEIN"/>
    <property type="match status" value="1"/>
</dbReference>
<dbReference type="Gene3D" id="3.30.450.20">
    <property type="entry name" value="PAS domain"/>
    <property type="match status" value="3"/>
</dbReference>
<dbReference type="InterPro" id="IPR003661">
    <property type="entry name" value="HisK_dim/P_dom"/>
</dbReference>
<feature type="coiled-coil region" evidence="6">
    <location>
        <begin position="179"/>
        <end position="206"/>
    </location>
</feature>
<gene>
    <name evidence="10" type="ORF">CLV57_1972</name>
</gene>
<organism evidence="10 11">
    <name type="scientific">Mucilaginibacter auburnensis</name>
    <dbReference type="NCBI Taxonomy" id="1457233"/>
    <lineage>
        <taxon>Bacteria</taxon>
        <taxon>Pseudomonadati</taxon>
        <taxon>Bacteroidota</taxon>
        <taxon>Sphingobacteriia</taxon>
        <taxon>Sphingobacteriales</taxon>
        <taxon>Sphingobacteriaceae</taxon>
        <taxon>Mucilaginibacter</taxon>
    </lineage>
</organism>
<evidence type="ECO:0000256" key="4">
    <source>
        <dbReference type="ARBA" id="ARBA00022679"/>
    </source>
</evidence>
<dbReference type="PANTHER" id="PTHR43304">
    <property type="entry name" value="PHYTOCHROME-LIKE PROTEIN CPH1"/>
    <property type="match status" value="1"/>
</dbReference>
<comment type="caution">
    <text evidence="10">The sequence shown here is derived from an EMBL/GenBank/DDBJ whole genome shotgun (WGS) entry which is preliminary data.</text>
</comment>
<comment type="catalytic activity">
    <reaction evidence="1">
        <text>ATP + protein L-histidine = ADP + protein N-phospho-L-histidine.</text>
        <dbReference type="EC" id="2.7.13.3"/>
    </reaction>
</comment>
<protein>
    <recommendedName>
        <fullName evidence="2">histidine kinase</fullName>
        <ecNumber evidence="2">2.7.13.3</ecNumber>
    </recommendedName>
</protein>
<keyword evidence="11" id="KW-1185">Reference proteome</keyword>
<keyword evidence="7" id="KW-0472">Membrane</keyword>
<keyword evidence="5" id="KW-0418">Kinase</keyword>
<dbReference type="RefSeq" id="WP_100341111.1">
    <property type="nucleotide sequence ID" value="NZ_PGFJ01000001.1"/>
</dbReference>
<name>A0A2H9VVV7_9SPHI</name>
<feature type="domain" description="PAS" evidence="8">
    <location>
        <begin position="196"/>
        <end position="244"/>
    </location>
</feature>
<dbReference type="PROSITE" id="PS50112">
    <property type="entry name" value="PAS"/>
    <property type="match status" value="2"/>
</dbReference>
<evidence type="ECO:0000256" key="5">
    <source>
        <dbReference type="ARBA" id="ARBA00022777"/>
    </source>
</evidence>
<dbReference type="Pfam" id="PF08447">
    <property type="entry name" value="PAS_3"/>
    <property type="match status" value="1"/>
</dbReference>
<dbReference type="AlphaFoldDB" id="A0A2H9VVV7"/>
<feature type="transmembrane region" description="Helical" evidence="7">
    <location>
        <begin position="39"/>
        <end position="59"/>
    </location>
</feature>
<keyword evidence="7" id="KW-1133">Transmembrane helix</keyword>
<dbReference type="InterPro" id="IPR000700">
    <property type="entry name" value="PAS-assoc_C"/>
</dbReference>
<dbReference type="CDD" id="cd00130">
    <property type="entry name" value="PAS"/>
    <property type="match status" value="2"/>
</dbReference>
<evidence type="ECO:0000256" key="6">
    <source>
        <dbReference type="SAM" id="Coils"/>
    </source>
</evidence>
<dbReference type="EC" id="2.7.13.3" evidence="2"/>
<dbReference type="InterPro" id="IPR052162">
    <property type="entry name" value="Sensor_kinase/Photoreceptor"/>
</dbReference>
<dbReference type="GO" id="GO:0000155">
    <property type="term" value="F:phosphorelay sensor kinase activity"/>
    <property type="evidence" value="ECO:0007669"/>
    <property type="project" value="InterPro"/>
</dbReference>
<dbReference type="PROSITE" id="PS50113">
    <property type="entry name" value="PAC"/>
    <property type="match status" value="1"/>
</dbReference>
<dbReference type="SMART" id="SM00091">
    <property type="entry name" value="PAS"/>
    <property type="match status" value="2"/>
</dbReference>
<dbReference type="SMART" id="SM00086">
    <property type="entry name" value="PAC"/>
    <property type="match status" value="2"/>
</dbReference>
<dbReference type="InterPro" id="IPR036097">
    <property type="entry name" value="HisK_dim/P_sf"/>
</dbReference>
<reference evidence="10 11" key="1">
    <citation type="submission" date="2017-11" db="EMBL/GenBank/DDBJ databases">
        <title>Genomic Encyclopedia of Archaeal and Bacterial Type Strains, Phase II (KMG-II): From Individual Species to Whole Genera.</title>
        <authorList>
            <person name="Goeker M."/>
        </authorList>
    </citation>
    <scope>NUCLEOTIDE SEQUENCE [LARGE SCALE GENOMIC DNA]</scope>
    <source>
        <strain evidence="10 11">DSM 28175</strain>
    </source>
</reference>
<dbReference type="Pfam" id="PF00512">
    <property type="entry name" value="HisKA"/>
    <property type="match status" value="1"/>
</dbReference>
<evidence type="ECO:0000313" key="10">
    <source>
        <dbReference type="EMBL" id="PJJ84950.1"/>
    </source>
</evidence>
<evidence type="ECO:0000259" key="8">
    <source>
        <dbReference type="PROSITE" id="PS50112"/>
    </source>
</evidence>
<keyword evidence="4" id="KW-0808">Transferase</keyword>
<dbReference type="CDD" id="cd00082">
    <property type="entry name" value="HisKA"/>
    <property type="match status" value="1"/>
</dbReference>
<keyword evidence="7" id="KW-0812">Transmembrane</keyword>
<feature type="domain" description="PAC" evidence="9">
    <location>
        <begin position="389"/>
        <end position="441"/>
    </location>
</feature>
<dbReference type="InterPro" id="IPR001610">
    <property type="entry name" value="PAC"/>
</dbReference>
<evidence type="ECO:0000256" key="7">
    <source>
        <dbReference type="SAM" id="Phobius"/>
    </source>
</evidence>
<dbReference type="InterPro" id="IPR013655">
    <property type="entry name" value="PAS_fold_3"/>
</dbReference>
<proteinExistence type="predicted"/>
<dbReference type="SUPFAM" id="SSF47384">
    <property type="entry name" value="Homodimeric domain of signal transducing histidine kinase"/>
    <property type="match status" value="1"/>
</dbReference>
<evidence type="ECO:0000256" key="1">
    <source>
        <dbReference type="ARBA" id="ARBA00000085"/>
    </source>
</evidence>
<keyword evidence="6" id="KW-0175">Coiled coil</keyword>
<dbReference type="InterPro" id="IPR000014">
    <property type="entry name" value="PAS"/>
</dbReference>
<dbReference type="InterPro" id="IPR035965">
    <property type="entry name" value="PAS-like_dom_sf"/>
</dbReference>
<evidence type="ECO:0000259" key="9">
    <source>
        <dbReference type="PROSITE" id="PS50113"/>
    </source>
</evidence>
<sequence length="511" mass="58858">MRSAAFKIAAIYIVVALAWIALSDNLLDMVHISANRANMVYLNIAKGSLYVIFTGVMLYKLIDKYNSRLAASEQQYRSYFDNNPSPMWIYRQDTLQFTDVNDAAVNHYGYTRDEFKQMRVLDIRPTQYRKELSKIIKTLPEGYNDVGTWVHQKKNGDLIDVQISLQHIKNNGENKIMVLAKDVTELKRLEQEKNDYLLRLEDTLNSISDAFFLLDKNWNISMANAMFEKISGLKRTDVNGKNFMQVWPNGADSPFYHHYKKALSEKITVKFEGYGINVKKWLSMSCYPTQEGLAVYLTDITESKEKDLKLELALERYNQAAAASQDMLYEFDLLTNKVSYSETKGHFIGLEKYIISDPANAWLSLVHVDDLPVLTSTMAKALSANATKYACEYRVNCGNVNYRWVSDKASIIYNEQQQPLRMVGSIRDINDIKEQEESLKHQNNILREIAWIESHEIRRPLASILGLVELANTCNREELNEVLSYLKFSADELDQMVRKITSKIDEAEVDN</sequence>
<dbReference type="Pfam" id="PF08448">
    <property type="entry name" value="PAS_4"/>
    <property type="match status" value="1"/>
</dbReference>
<accession>A0A2H9VVV7</accession>
<dbReference type="NCBIfam" id="TIGR00229">
    <property type="entry name" value="sensory_box"/>
    <property type="match status" value="3"/>
</dbReference>
<evidence type="ECO:0000313" key="11">
    <source>
        <dbReference type="Proteomes" id="UP000242687"/>
    </source>
</evidence>
<dbReference type="OrthoDB" id="6231665at2"/>
<keyword evidence="3" id="KW-0597">Phosphoprotein</keyword>
<dbReference type="Proteomes" id="UP000242687">
    <property type="component" value="Unassembled WGS sequence"/>
</dbReference>
<dbReference type="Pfam" id="PF13426">
    <property type="entry name" value="PAS_9"/>
    <property type="match status" value="1"/>
</dbReference>